<dbReference type="PANTHER" id="PTHR30293">
    <property type="entry name" value="TRANSCRIPTIONAL REGULATORY PROTEIN NAC-RELATED"/>
    <property type="match status" value="1"/>
</dbReference>
<accession>A0A2S0IG97</accession>
<evidence type="ECO:0000256" key="4">
    <source>
        <dbReference type="ARBA" id="ARBA00023159"/>
    </source>
</evidence>
<reference evidence="7 8" key="1">
    <citation type="submission" date="2017-09" db="EMBL/GenBank/DDBJ databases">
        <title>Genomic, metabolic, and phenotypic characteristics of bacterial isolates from the natural microbiome of the model nematode Caenorhabditis elegans.</title>
        <authorList>
            <person name="Zimmermann J."/>
            <person name="Obeng N."/>
            <person name="Yang W."/>
            <person name="Obeng O."/>
            <person name="Kissoyan K."/>
            <person name="Pees B."/>
            <person name="Dirksen P."/>
            <person name="Hoppner M."/>
            <person name="Franke A."/>
            <person name="Rosenstiel P."/>
            <person name="Leippe M."/>
            <person name="Dierking K."/>
            <person name="Kaleta C."/>
            <person name="Schulenburg H."/>
        </authorList>
    </citation>
    <scope>NUCLEOTIDE SEQUENCE [LARGE SCALE GENOMIC DNA]</scope>
    <source>
        <strain evidence="7 8">MYb73</strain>
    </source>
</reference>
<name>A0A2S0IG97_9BURK</name>
<dbReference type="EMBL" id="CP023270">
    <property type="protein sequence ID" value="AVJ31062.1"/>
    <property type="molecule type" value="Genomic_DNA"/>
</dbReference>
<dbReference type="GO" id="GO:0003700">
    <property type="term" value="F:DNA-binding transcription factor activity"/>
    <property type="evidence" value="ECO:0007669"/>
    <property type="project" value="InterPro"/>
</dbReference>
<dbReference type="GO" id="GO:0003677">
    <property type="term" value="F:DNA binding"/>
    <property type="evidence" value="ECO:0007669"/>
    <property type="project" value="UniProtKB-KW"/>
</dbReference>
<dbReference type="Pfam" id="PF00126">
    <property type="entry name" value="HTH_1"/>
    <property type="match status" value="1"/>
</dbReference>
<dbReference type="FunFam" id="1.10.10.10:FF:000001">
    <property type="entry name" value="LysR family transcriptional regulator"/>
    <property type="match status" value="1"/>
</dbReference>
<dbReference type="Pfam" id="PF03466">
    <property type="entry name" value="LysR_substrate"/>
    <property type="match status" value="1"/>
</dbReference>
<organism evidence="7 8">
    <name type="scientific">Achromobacter spanius</name>
    <dbReference type="NCBI Taxonomy" id="217203"/>
    <lineage>
        <taxon>Bacteria</taxon>
        <taxon>Pseudomonadati</taxon>
        <taxon>Pseudomonadota</taxon>
        <taxon>Betaproteobacteria</taxon>
        <taxon>Burkholderiales</taxon>
        <taxon>Alcaligenaceae</taxon>
        <taxon>Achromobacter</taxon>
    </lineage>
</organism>
<keyword evidence="3" id="KW-0238">DNA-binding</keyword>
<protein>
    <submittedName>
        <fullName evidence="7">LysR family transcriptional regulator</fullName>
    </submittedName>
</protein>
<evidence type="ECO:0000256" key="3">
    <source>
        <dbReference type="ARBA" id="ARBA00023125"/>
    </source>
</evidence>
<dbReference type="PROSITE" id="PS50931">
    <property type="entry name" value="HTH_LYSR"/>
    <property type="match status" value="1"/>
</dbReference>
<keyword evidence="5" id="KW-0804">Transcription</keyword>
<evidence type="ECO:0000256" key="5">
    <source>
        <dbReference type="ARBA" id="ARBA00023163"/>
    </source>
</evidence>
<sequence>MDLKQLKAFVTVAETGSVTSAARLLNIVQPAVSRQLKLLEDDIGTPLFTRGRLGMELTDAGKTLEDYARRALNELDRARAEIRPSSGTVGGIVTVGLLPSTADMLSSALLSAVAAHYPGIRLRLTAGYAGHLQSWLETGDVDIALLYDSKPNPALKFRTLLEESLWFVGPPDSGLDTRTPVRMADIIGRPLVLPGAPHGLRSLVEQAARTQETELHIVAETNAMSVQKRLVLDGHGYTILPSIAVADDVDRAILAAAPVVDPLLVRRIVLAQPATRPIANSVHCVMNELIQCARDAVRNARWPSARWLAK</sequence>
<dbReference type="OrthoDB" id="8587114at2"/>
<dbReference type="AlphaFoldDB" id="A0A2S0IG97"/>
<dbReference type="PANTHER" id="PTHR30293:SF0">
    <property type="entry name" value="NITROGEN ASSIMILATION REGULATORY PROTEIN NAC"/>
    <property type="match status" value="1"/>
</dbReference>
<evidence type="ECO:0000313" key="7">
    <source>
        <dbReference type="EMBL" id="AVJ31062.1"/>
    </source>
</evidence>
<dbReference type="Gene3D" id="1.10.10.10">
    <property type="entry name" value="Winged helix-like DNA-binding domain superfamily/Winged helix DNA-binding domain"/>
    <property type="match status" value="1"/>
</dbReference>
<evidence type="ECO:0000313" key="8">
    <source>
        <dbReference type="Proteomes" id="UP000239477"/>
    </source>
</evidence>
<evidence type="ECO:0000259" key="6">
    <source>
        <dbReference type="PROSITE" id="PS50931"/>
    </source>
</evidence>
<dbReference type="SUPFAM" id="SSF53850">
    <property type="entry name" value="Periplasmic binding protein-like II"/>
    <property type="match status" value="1"/>
</dbReference>
<keyword evidence="4" id="KW-0010">Activator</keyword>
<keyword evidence="2" id="KW-0805">Transcription regulation</keyword>
<dbReference type="InterPro" id="IPR036390">
    <property type="entry name" value="WH_DNA-bd_sf"/>
</dbReference>
<feature type="domain" description="HTH lysR-type" evidence="6">
    <location>
        <begin position="1"/>
        <end position="58"/>
    </location>
</feature>
<comment type="similarity">
    <text evidence="1">Belongs to the LysR transcriptional regulatory family.</text>
</comment>
<dbReference type="CDD" id="cd08433">
    <property type="entry name" value="PBP2_Nac"/>
    <property type="match status" value="1"/>
</dbReference>
<dbReference type="InterPro" id="IPR000847">
    <property type="entry name" value="LysR_HTH_N"/>
</dbReference>
<dbReference type="PRINTS" id="PR00039">
    <property type="entry name" value="HTHLYSR"/>
</dbReference>
<dbReference type="Gene3D" id="3.40.190.10">
    <property type="entry name" value="Periplasmic binding protein-like II"/>
    <property type="match status" value="2"/>
</dbReference>
<dbReference type="GO" id="GO:2000142">
    <property type="term" value="P:regulation of DNA-templated transcription initiation"/>
    <property type="evidence" value="ECO:0007669"/>
    <property type="project" value="TreeGrafter"/>
</dbReference>
<evidence type="ECO:0000256" key="2">
    <source>
        <dbReference type="ARBA" id="ARBA00023015"/>
    </source>
</evidence>
<proteinExistence type="inferred from homology"/>
<evidence type="ECO:0000256" key="1">
    <source>
        <dbReference type="ARBA" id="ARBA00009437"/>
    </source>
</evidence>
<dbReference type="SUPFAM" id="SSF46785">
    <property type="entry name" value="Winged helix' DNA-binding domain"/>
    <property type="match status" value="1"/>
</dbReference>
<gene>
    <name evidence="7" type="ORF">CLM73_15865</name>
</gene>
<dbReference type="InterPro" id="IPR005119">
    <property type="entry name" value="LysR_subst-bd"/>
</dbReference>
<dbReference type="Proteomes" id="UP000239477">
    <property type="component" value="Chromosome"/>
</dbReference>
<dbReference type="InterPro" id="IPR036388">
    <property type="entry name" value="WH-like_DNA-bd_sf"/>
</dbReference>
<keyword evidence="8" id="KW-1185">Reference proteome</keyword>